<dbReference type="SUPFAM" id="SSF101941">
    <property type="entry name" value="NAC domain"/>
    <property type="match status" value="1"/>
</dbReference>
<evidence type="ECO:0000256" key="5">
    <source>
        <dbReference type="ARBA" id="ARBA00023242"/>
    </source>
</evidence>
<keyword evidence="3" id="KW-0238">DNA-binding</keyword>
<gene>
    <name evidence="8" type="ORF">CFOL_v3_03162</name>
</gene>
<dbReference type="InterPro" id="IPR003441">
    <property type="entry name" value="NAC-dom"/>
</dbReference>
<dbReference type="PROSITE" id="PS51005">
    <property type="entry name" value="NAC"/>
    <property type="match status" value="1"/>
</dbReference>
<comment type="subcellular location">
    <subcellularLocation>
        <location evidence="1">Nucleus</location>
    </subcellularLocation>
</comment>
<dbReference type="STRING" id="3775.A0A1Q3AV77"/>
<keyword evidence="4" id="KW-0804">Transcription</keyword>
<dbReference type="InParanoid" id="A0A1Q3AV77"/>
<proteinExistence type="predicted"/>
<feature type="compositionally biased region" description="Polar residues" evidence="6">
    <location>
        <begin position="136"/>
        <end position="147"/>
    </location>
</feature>
<dbReference type="InterPro" id="IPR036093">
    <property type="entry name" value="NAC_dom_sf"/>
</dbReference>
<feature type="region of interest" description="Disordered" evidence="6">
    <location>
        <begin position="136"/>
        <end position="178"/>
    </location>
</feature>
<keyword evidence="2" id="KW-0805">Transcription regulation</keyword>
<evidence type="ECO:0000259" key="7">
    <source>
        <dbReference type="PROSITE" id="PS51005"/>
    </source>
</evidence>
<dbReference type="Gene3D" id="2.170.150.80">
    <property type="entry name" value="NAC domain"/>
    <property type="match status" value="1"/>
</dbReference>
<evidence type="ECO:0000256" key="4">
    <source>
        <dbReference type="ARBA" id="ARBA00023163"/>
    </source>
</evidence>
<dbReference type="Pfam" id="PF02365">
    <property type="entry name" value="NAM"/>
    <property type="match status" value="1"/>
</dbReference>
<dbReference type="GO" id="GO:0003677">
    <property type="term" value="F:DNA binding"/>
    <property type="evidence" value="ECO:0007669"/>
    <property type="project" value="UniProtKB-KW"/>
</dbReference>
<protein>
    <submittedName>
        <fullName evidence="8">NAM domain-containing protein</fullName>
    </submittedName>
</protein>
<dbReference type="AlphaFoldDB" id="A0A1Q3AV77"/>
<organism evidence="8 9">
    <name type="scientific">Cephalotus follicularis</name>
    <name type="common">Albany pitcher plant</name>
    <dbReference type="NCBI Taxonomy" id="3775"/>
    <lineage>
        <taxon>Eukaryota</taxon>
        <taxon>Viridiplantae</taxon>
        <taxon>Streptophyta</taxon>
        <taxon>Embryophyta</taxon>
        <taxon>Tracheophyta</taxon>
        <taxon>Spermatophyta</taxon>
        <taxon>Magnoliopsida</taxon>
        <taxon>eudicotyledons</taxon>
        <taxon>Gunneridae</taxon>
        <taxon>Pentapetalae</taxon>
        <taxon>rosids</taxon>
        <taxon>fabids</taxon>
        <taxon>Oxalidales</taxon>
        <taxon>Cephalotaceae</taxon>
        <taxon>Cephalotus</taxon>
    </lineage>
</organism>
<reference evidence="9" key="1">
    <citation type="submission" date="2016-04" db="EMBL/GenBank/DDBJ databases">
        <title>Cephalotus genome sequencing.</title>
        <authorList>
            <person name="Fukushima K."/>
            <person name="Hasebe M."/>
            <person name="Fang X."/>
        </authorList>
    </citation>
    <scope>NUCLEOTIDE SEQUENCE [LARGE SCALE GENOMIC DNA]</scope>
    <source>
        <strain evidence="9">cv. St1</strain>
    </source>
</reference>
<evidence type="ECO:0000313" key="8">
    <source>
        <dbReference type="EMBL" id="GAV59631.1"/>
    </source>
</evidence>
<dbReference type="GO" id="GO:0006355">
    <property type="term" value="P:regulation of DNA-templated transcription"/>
    <property type="evidence" value="ECO:0007669"/>
    <property type="project" value="InterPro"/>
</dbReference>
<accession>A0A1Q3AV77</accession>
<feature type="domain" description="NAC" evidence="7">
    <location>
        <begin position="1"/>
        <end position="129"/>
    </location>
</feature>
<feature type="compositionally biased region" description="Polar residues" evidence="6">
    <location>
        <begin position="164"/>
        <end position="178"/>
    </location>
</feature>
<keyword evidence="5" id="KW-0539">Nucleus</keyword>
<feature type="non-terminal residue" evidence="8">
    <location>
        <position position="178"/>
    </location>
</feature>
<dbReference type="EMBL" id="BDDD01000120">
    <property type="protein sequence ID" value="GAV59631.1"/>
    <property type="molecule type" value="Genomic_DNA"/>
</dbReference>
<feature type="non-terminal residue" evidence="8">
    <location>
        <position position="1"/>
    </location>
</feature>
<dbReference type="OrthoDB" id="1625833at2759"/>
<evidence type="ECO:0000256" key="3">
    <source>
        <dbReference type="ARBA" id="ARBA00023125"/>
    </source>
</evidence>
<dbReference type="Proteomes" id="UP000187406">
    <property type="component" value="Unassembled WGS sequence"/>
</dbReference>
<feature type="compositionally biased region" description="Basic and acidic residues" evidence="6">
    <location>
        <begin position="148"/>
        <end position="160"/>
    </location>
</feature>
<evidence type="ECO:0000256" key="1">
    <source>
        <dbReference type="ARBA" id="ARBA00004123"/>
    </source>
</evidence>
<evidence type="ECO:0000313" key="9">
    <source>
        <dbReference type="Proteomes" id="UP000187406"/>
    </source>
</evidence>
<dbReference type="GO" id="GO:0005634">
    <property type="term" value="C:nucleus"/>
    <property type="evidence" value="ECO:0007669"/>
    <property type="project" value="UniProtKB-SubCell"/>
</dbReference>
<evidence type="ECO:0000256" key="6">
    <source>
        <dbReference type="SAM" id="MobiDB-lite"/>
    </source>
</evidence>
<name>A0A1Q3AV77_CEPFO</name>
<comment type="caution">
    <text evidence="8">The sequence shown here is derived from an EMBL/GenBank/DDBJ whole genome shotgun (WGS) entry which is preliminary data.</text>
</comment>
<evidence type="ECO:0000256" key="2">
    <source>
        <dbReference type="ARBA" id="ARBA00023015"/>
    </source>
</evidence>
<dbReference type="PANTHER" id="PTHR31989">
    <property type="entry name" value="NAC DOMAIN-CONTAINING PROTEIN 82-RELATED"/>
    <property type="match status" value="1"/>
</dbReference>
<keyword evidence="9" id="KW-1185">Reference proteome</keyword>
<sequence>IDVNCTNEEIFMHLEKMMSGSPPPRNVMTDVNPYKLNPSNFADGMWYFVCREEKVATVHGVWIAKGEACELFSNSFIIGRMTTLDYYEGQVPHGHKTNWVMQEFKITEKRQSKNSNAKEAGSLCRVFLGCRPSLSNEKQQTSSFSGDTSRETHNHPKEMICRNAENNCRQGSTSKPQV</sequence>